<evidence type="ECO:0008006" key="3">
    <source>
        <dbReference type="Google" id="ProtNLM"/>
    </source>
</evidence>
<organism evidence="1 2">
    <name type="scientific">Micromonospora pisi</name>
    <dbReference type="NCBI Taxonomy" id="589240"/>
    <lineage>
        <taxon>Bacteria</taxon>
        <taxon>Bacillati</taxon>
        <taxon>Actinomycetota</taxon>
        <taxon>Actinomycetes</taxon>
        <taxon>Micromonosporales</taxon>
        <taxon>Micromonosporaceae</taxon>
        <taxon>Micromonospora</taxon>
    </lineage>
</organism>
<dbReference type="EMBL" id="RBKT01000001">
    <property type="protein sequence ID" value="RKR91605.1"/>
    <property type="molecule type" value="Genomic_DNA"/>
</dbReference>
<gene>
    <name evidence="1" type="ORF">BDK92_6006</name>
</gene>
<name>A0A495JSM3_9ACTN</name>
<protein>
    <recommendedName>
        <fullName evidence="3">Sporulation and spore germination protein</fullName>
    </recommendedName>
</protein>
<accession>A0A495JSM3</accession>
<proteinExistence type="predicted"/>
<comment type="caution">
    <text evidence="1">The sequence shown here is derived from an EMBL/GenBank/DDBJ whole genome shotgun (WGS) entry which is preliminary data.</text>
</comment>
<dbReference type="OrthoDB" id="3626511at2"/>
<dbReference type="AlphaFoldDB" id="A0A495JSM3"/>
<reference evidence="1 2" key="1">
    <citation type="submission" date="2018-10" db="EMBL/GenBank/DDBJ databases">
        <title>Sequencing the genomes of 1000 actinobacteria strains.</title>
        <authorList>
            <person name="Klenk H.-P."/>
        </authorList>
    </citation>
    <scope>NUCLEOTIDE SEQUENCE [LARGE SCALE GENOMIC DNA]</scope>
    <source>
        <strain evidence="1 2">DSM 45175</strain>
    </source>
</reference>
<dbReference type="PROSITE" id="PS51257">
    <property type="entry name" value="PROKAR_LIPOPROTEIN"/>
    <property type="match status" value="1"/>
</dbReference>
<sequence length="168" mass="16767">MTGNRAVRGLLAGLALTATLAGCGVRPSGVIVGGAAPAGPVQEVAADTRLYLVSEINLTLVVRDTGQTSSLAETLALLTDGPDAQERARGLTSEVPLDARVVEVASEPTGTTVTYASDVTALSATAVAQIVCTVNDALTATGQEAGSAPVTLVGRGRSRGPNTCPVTP</sequence>
<dbReference type="RefSeq" id="WP_121159716.1">
    <property type="nucleotide sequence ID" value="NZ_RBKT01000001.1"/>
</dbReference>
<keyword evidence="2" id="KW-1185">Reference proteome</keyword>
<dbReference type="Proteomes" id="UP000277671">
    <property type="component" value="Unassembled WGS sequence"/>
</dbReference>
<evidence type="ECO:0000313" key="2">
    <source>
        <dbReference type="Proteomes" id="UP000277671"/>
    </source>
</evidence>
<evidence type="ECO:0000313" key="1">
    <source>
        <dbReference type="EMBL" id="RKR91605.1"/>
    </source>
</evidence>